<evidence type="ECO:0000256" key="1">
    <source>
        <dbReference type="SAM" id="Phobius"/>
    </source>
</evidence>
<feature type="transmembrane region" description="Helical" evidence="1">
    <location>
        <begin position="6"/>
        <end position="26"/>
    </location>
</feature>
<accession>X1EEM7</accession>
<evidence type="ECO:0000313" key="2">
    <source>
        <dbReference type="EMBL" id="GAH15589.1"/>
    </source>
</evidence>
<organism evidence="2">
    <name type="scientific">marine sediment metagenome</name>
    <dbReference type="NCBI Taxonomy" id="412755"/>
    <lineage>
        <taxon>unclassified sequences</taxon>
        <taxon>metagenomes</taxon>
        <taxon>ecological metagenomes</taxon>
    </lineage>
</organism>
<name>X1EEM7_9ZZZZ</name>
<keyword evidence="1" id="KW-1133">Transmembrane helix</keyword>
<feature type="non-terminal residue" evidence="2">
    <location>
        <position position="1"/>
    </location>
</feature>
<comment type="caution">
    <text evidence="2">The sequence shown here is derived from an EMBL/GenBank/DDBJ whole genome shotgun (WGS) entry which is preliminary data.</text>
</comment>
<gene>
    <name evidence="2" type="ORF">S01H4_52848</name>
</gene>
<proteinExistence type="predicted"/>
<reference evidence="2" key="1">
    <citation type="journal article" date="2014" name="Front. Microbiol.">
        <title>High frequency of phylogenetically diverse reductive dehalogenase-homologous genes in deep subseafloor sedimentary metagenomes.</title>
        <authorList>
            <person name="Kawai M."/>
            <person name="Futagami T."/>
            <person name="Toyoda A."/>
            <person name="Takaki Y."/>
            <person name="Nishi S."/>
            <person name="Hori S."/>
            <person name="Arai W."/>
            <person name="Tsubouchi T."/>
            <person name="Morono Y."/>
            <person name="Uchiyama I."/>
            <person name="Ito T."/>
            <person name="Fujiyama A."/>
            <person name="Inagaki F."/>
            <person name="Takami H."/>
        </authorList>
    </citation>
    <scope>NUCLEOTIDE SEQUENCE</scope>
    <source>
        <strain evidence="2">Expedition CK06-06</strain>
    </source>
</reference>
<dbReference type="AlphaFoldDB" id="X1EEM7"/>
<keyword evidence="1" id="KW-0472">Membrane</keyword>
<keyword evidence="1" id="KW-0812">Transmembrane</keyword>
<protein>
    <submittedName>
        <fullName evidence="2">Uncharacterized protein</fullName>
    </submittedName>
</protein>
<sequence length="30" mass="3525">AIYRELFSYLLFTGTFSSIRVLILLFKTIV</sequence>
<dbReference type="EMBL" id="BART01030235">
    <property type="protein sequence ID" value="GAH15589.1"/>
    <property type="molecule type" value="Genomic_DNA"/>
</dbReference>